<keyword evidence="8 10" id="KW-1133">Transmembrane helix</keyword>
<feature type="signal peptide" evidence="11">
    <location>
        <begin position="1"/>
        <end position="37"/>
    </location>
</feature>
<dbReference type="PANTHER" id="PTHR22760:SF2">
    <property type="entry name" value="ALPHA-1,2-MANNOSYLTRANSFERASE ALG9"/>
    <property type="match status" value="1"/>
</dbReference>
<evidence type="ECO:0000256" key="6">
    <source>
        <dbReference type="ARBA" id="ARBA00022692"/>
    </source>
</evidence>
<dbReference type="GO" id="GO:0005789">
    <property type="term" value="C:endoplasmic reticulum membrane"/>
    <property type="evidence" value="ECO:0007669"/>
    <property type="project" value="UniProtKB-SubCell"/>
</dbReference>
<keyword evidence="5" id="KW-0808">Transferase</keyword>
<feature type="transmembrane region" description="Helical" evidence="10">
    <location>
        <begin position="443"/>
        <end position="466"/>
    </location>
</feature>
<dbReference type="EMBL" id="CASHTH010002914">
    <property type="protein sequence ID" value="CAI8037239.1"/>
    <property type="molecule type" value="Genomic_DNA"/>
</dbReference>
<gene>
    <name evidence="12" type="ORF">GBAR_LOCUS20816</name>
</gene>
<evidence type="ECO:0000313" key="12">
    <source>
        <dbReference type="EMBL" id="CAI8037239.1"/>
    </source>
</evidence>
<dbReference type="Proteomes" id="UP001174909">
    <property type="component" value="Unassembled WGS sequence"/>
</dbReference>
<proteinExistence type="inferred from homology"/>
<dbReference type="PANTHER" id="PTHR22760">
    <property type="entry name" value="GLYCOSYLTRANSFERASE"/>
    <property type="match status" value="1"/>
</dbReference>
<keyword evidence="11" id="KW-0732">Signal</keyword>
<keyword evidence="13" id="KW-1185">Reference proteome</keyword>
<dbReference type="InterPro" id="IPR005599">
    <property type="entry name" value="GPI_mannosylTrfase"/>
</dbReference>
<evidence type="ECO:0000256" key="10">
    <source>
        <dbReference type="RuleBase" id="RU363075"/>
    </source>
</evidence>
<keyword evidence="4 10" id="KW-0328">Glycosyltransferase</keyword>
<evidence type="ECO:0000256" key="3">
    <source>
        <dbReference type="ARBA" id="ARBA00007063"/>
    </source>
</evidence>
<reference evidence="12" key="1">
    <citation type="submission" date="2023-03" db="EMBL/GenBank/DDBJ databases">
        <authorList>
            <person name="Steffen K."/>
            <person name="Cardenas P."/>
        </authorList>
    </citation>
    <scope>NUCLEOTIDE SEQUENCE</scope>
</reference>
<comment type="similarity">
    <text evidence="3 10">Belongs to the glycosyltransferase 22 family.</text>
</comment>
<accession>A0AA35WY68</accession>
<evidence type="ECO:0000256" key="11">
    <source>
        <dbReference type="SAM" id="SignalP"/>
    </source>
</evidence>
<evidence type="ECO:0000256" key="9">
    <source>
        <dbReference type="ARBA" id="ARBA00023136"/>
    </source>
</evidence>
<name>A0AA35WY68_GEOBA</name>
<comment type="pathway">
    <text evidence="2">Protein modification; protein glycosylation.</text>
</comment>
<evidence type="ECO:0000256" key="1">
    <source>
        <dbReference type="ARBA" id="ARBA00004477"/>
    </source>
</evidence>
<evidence type="ECO:0000256" key="8">
    <source>
        <dbReference type="ARBA" id="ARBA00022989"/>
    </source>
</evidence>
<keyword evidence="9 10" id="KW-0472">Membrane</keyword>
<evidence type="ECO:0000256" key="2">
    <source>
        <dbReference type="ARBA" id="ARBA00004922"/>
    </source>
</evidence>
<evidence type="ECO:0000256" key="5">
    <source>
        <dbReference type="ARBA" id="ARBA00022679"/>
    </source>
</evidence>
<dbReference type="EC" id="2.4.1.-" evidence="10"/>
<dbReference type="GO" id="GO:0006487">
    <property type="term" value="P:protein N-linked glycosylation"/>
    <property type="evidence" value="ECO:0007669"/>
    <property type="project" value="TreeGrafter"/>
</dbReference>
<organism evidence="12 13">
    <name type="scientific">Geodia barretti</name>
    <name type="common">Barrett's horny sponge</name>
    <dbReference type="NCBI Taxonomy" id="519541"/>
    <lineage>
        <taxon>Eukaryota</taxon>
        <taxon>Metazoa</taxon>
        <taxon>Porifera</taxon>
        <taxon>Demospongiae</taxon>
        <taxon>Heteroscleromorpha</taxon>
        <taxon>Tetractinellida</taxon>
        <taxon>Astrophorina</taxon>
        <taxon>Geodiidae</taxon>
        <taxon>Geodia</taxon>
    </lineage>
</organism>
<dbReference type="GO" id="GO:0000026">
    <property type="term" value="F:alpha-1,2-mannosyltransferase activity"/>
    <property type="evidence" value="ECO:0007669"/>
    <property type="project" value="TreeGrafter"/>
</dbReference>
<evidence type="ECO:0000313" key="13">
    <source>
        <dbReference type="Proteomes" id="UP001174909"/>
    </source>
</evidence>
<protein>
    <recommendedName>
        <fullName evidence="10">Mannosyltransferase</fullName>
        <ecNumber evidence="10">2.4.1.-</ecNumber>
    </recommendedName>
</protein>
<keyword evidence="7 10" id="KW-0256">Endoplasmic reticulum</keyword>
<evidence type="ECO:0000256" key="7">
    <source>
        <dbReference type="ARBA" id="ARBA00022824"/>
    </source>
</evidence>
<sequence>MKSRKSSSGWLPLESVAFRWLLVPRLLGAFLVHISDCDETYNYWEPAHHLLYGGGFQTWEYSPTYALRSYGYILIHMFPLLATNTTNKLIAFYLVRVILAAVCALCEAYFYRAVAVRFGPVIARRTLLLLAGSCGMYIAAPAFLPSSFSMCLGMIALGAWFQREYTVAIFAVAVSSLVGWPFSAVLGIPIALDVVLYKRRPLLFIWWCLISFVMVSVPLVAIDSVYYGRPVLAPLNIVLYNVFGKGGPNLYGVEPLSYYLINGVLNFNVVFILALLAPLAVEFQTRPGIVHILQVFWEVLITVLGRGGSYVDTLKNILSAYQGNVPGAGIFIRSRDYRKVVQPMIIWMIIFFTRPHKLFYPALSGGEVFVSNLPAVLSLCSRHSSPTAFQDWLKFIDRVQTTLLYDLVVEMGISLVLSQEILTVVLGVARMPRLLRRFFISHLPTLTLVVFLLLSLSRAVALHIGYGAPMDVYKSLNSHQILSFTEQFPEVTEVNVCVGKEWHRFPSSFFLPNNKWNLRFLESDFKGQLPGLYSRHDNSTSVIPDHMNDLNREEPSRYFHLEKCHFLVDLDLPKTTPLQPRYSQDTGHWETVVRRPFLDTRRSHRLFRAFYVPWLSAQYTHYADYVLLRNKLLFVK</sequence>
<feature type="transmembrane region" description="Helical" evidence="10">
    <location>
        <begin position="165"/>
        <end position="192"/>
    </location>
</feature>
<evidence type="ECO:0000256" key="4">
    <source>
        <dbReference type="ARBA" id="ARBA00022676"/>
    </source>
</evidence>
<comment type="caution">
    <text evidence="12">The sequence shown here is derived from an EMBL/GenBank/DDBJ whole genome shotgun (WGS) entry which is preliminary data.</text>
</comment>
<dbReference type="Pfam" id="PF03901">
    <property type="entry name" value="Glyco_transf_22"/>
    <property type="match status" value="2"/>
</dbReference>
<comment type="subcellular location">
    <subcellularLocation>
        <location evidence="1 10">Endoplasmic reticulum membrane</location>
        <topology evidence="1 10">Multi-pass membrane protein</topology>
    </subcellularLocation>
</comment>
<feature type="transmembrane region" description="Helical" evidence="10">
    <location>
        <begin position="90"/>
        <end position="114"/>
    </location>
</feature>
<feature type="chain" id="PRO_5041300247" description="Mannosyltransferase" evidence="11">
    <location>
        <begin position="38"/>
        <end position="636"/>
    </location>
</feature>
<feature type="transmembrane region" description="Helical" evidence="10">
    <location>
        <begin position="126"/>
        <end position="159"/>
    </location>
</feature>
<keyword evidence="6 10" id="KW-0812">Transmembrane</keyword>
<dbReference type="AlphaFoldDB" id="A0AA35WY68"/>
<feature type="transmembrane region" description="Helical" evidence="10">
    <location>
        <begin position="204"/>
        <end position="227"/>
    </location>
</feature>
<feature type="transmembrane region" description="Helical" evidence="10">
    <location>
        <begin position="258"/>
        <end position="281"/>
    </location>
</feature>